<gene>
    <name evidence="1" type="ORF">GCM10011332_33440</name>
</gene>
<reference evidence="1" key="1">
    <citation type="journal article" date="2014" name="Int. J. Syst. Evol. Microbiol.">
        <title>Complete genome sequence of Corynebacterium casei LMG S-19264T (=DSM 44701T), isolated from a smear-ripened cheese.</title>
        <authorList>
            <consortium name="US DOE Joint Genome Institute (JGI-PGF)"/>
            <person name="Walter F."/>
            <person name="Albersmeier A."/>
            <person name="Kalinowski J."/>
            <person name="Ruckert C."/>
        </authorList>
    </citation>
    <scope>NUCLEOTIDE SEQUENCE</scope>
    <source>
        <strain evidence="1">CGMCC 1.15254</strain>
    </source>
</reference>
<sequence length="378" mass="43681">MYMNINFLNNIEYVDFDKFVYTGTGSEIDQKHWIKKKQLRKEDKNHDDLIASKLISEGIDPYQKDKREIAFIGTLTQTVERITAYRNSNVFRTVHRRNYSQIQKRLKAYLSAFPANQQLYSWSVRWGWVHVSDYAKQHKVFKERLSKLLRTLNRWGLEGQFLRIEYPATNGEYVKLHAHLIFQSHGLKKDWKDILTFSKKFMGVDGNEQNIQTQRIKNRFATASYLCKPNNLLELSGQALAILFQQLGEGGSALRFVEALGGFRKFNAALNKQGQVIRENCGKYIRTKSKPKNIYKDYLSSRVPGHHGSTQNVILGITPSRCVGSQIKEPCLMVKNYNGNFEDLISQHPELARIFFIKNNTTVTPPPTRQGRPSNKAA</sequence>
<proteinExistence type="predicted"/>
<evidence type="ECO:0000313" key="1">
    <source>
        <dbReference type="EMBL" id="GGF76783.1"/>
    </source>
</evidence>
<dbReference type="EMBL" id="BMHV01000057">
    <property type="protein sequence ID" value="GGF76783.1"/>
    <property type="molecule type" value="Genomic_DNA"/>
</dbReference>
<comment type="caution">
    <text evidence="1">The sequence shown here is derived from an EMBL/GenBank/DDBJ whole genome shotgun (WGS) entry which is preliminary data.</text>
</comment>
<reference evidence="1" key="2">
    <citation type="submission" date="2020-09" db="EMBL/GenBank/DDBJ databases">
        <authorList>
            <person name="Sun Q."/>
            <person name="Zhou Y."/>
        </authorList>
    </citation>
    <scope>NUCLEOTIDE SEQUENCE</scope>
    <source>
        <strain evidence="1">CGMCC 1.15254</strain>
    </source>
</reference>
<keyword evidence="2" id="KW-1185">Reference proteome</keyword>
<accession>A0A917FFM4</accession>
<evidence type="ECO:0000313" key="2">
    <source>
        <dbReference type="Proteomes" id="UP000632498"/>
    </source>
</evidence>
<dbReference type="AlphaFoldDB" id="A0A917FFM4"/>
<dbReference type="Proteomes" id="UP000632498">
    <property type="component" value="Unassembled WGS sequence"/>
</dbReference>
<protein>
    <submittedName>
        <fullName evidence="1">Uncharacterized protein</fullName>
    </submittedName>
</protein>
<organism evidence="1 2">
    <name type="scientific">Terasakiella brassicae</name>
    <dbReference type="NCBI Taxonomy" id="1634917"/>
    <lineage>
        <taxon>Bacteria</taxon>
        <taxon>Pseudomonadati</taxon>
        <taxon>Pseudomonadota</taxon>
        <taxon>Alphaproteobacteria</taxon>
        <taxon>Rhodospirillales</taxon>
        <taxon>Terasakiellaceae</taxon>
        <taxon>Terasakiella</taxon>
    </lineage>
</organism>
<name>A0A917FFM4_9PROT</name>